<keyword evidence="1" id="KW-0727">SH2 domain</keyword>
<gene>
    <name evidence="4" type="ORF">RUM44_010483</name>
</gene>
<dbReference type="PROSITE" id="PS50001">
    <property type="entry name" value="SH2"/>
    <property type="match status" value="1"/>
</dbReference>
<evidence type="ECO:0000259" key="3">
    <source>
        <dbReference type="PROSITE" id="PS50001"/>
    </source>
</evidence>
<dbReference type="PANTHER" id="PTHR14388:SF17">
    <property type="entry name" value="SH2 DOMAIN-CONTAINING PROTEIN"/>
    <property type="match status" value="1"/>
</dbReference>
<dbReference type="Pfam" id="PF00017">
    <property type="entry name" value="SH2"/>
    <property type="match status" value="1"/>
</dbReference>
<organism evidence="4 5">
    <name type="scientific">Polyplax serrata</name>
    <name type="common">Common mouse louse</name>
    <dbReference type="NCBI Taxonomy" id="468196"/>
    <lineage>
        <taxon>Eukaryota</taxon>
        <taxon>Metazoa</taxon>
        <taxon>Ecdysozoa</taxon>
        <taxon>Arthropoda</taxon>
        <taxon>Hexapoda</taxon>
        <taxon>Insecta</taxon>
        <taxon>Pterygota</taxon>
        <taxon>Neoptera</taxon>
        <taxon>Paraneoptera</taxon>
        <taxon>Psocodea</taxon>
        <taxon>Troctomorpha</taxon>
        <taxon>Phthiraptera</taxon>
        <taxon>Anoplura</taxon>
        <taxon>Polyplacidae</taxon>
        <taxon>Polyplax</taxon>
    </lineage>
</organism>
<evidence type="ECO:0000313" key="5">
    <source>
        <dbReference type="Proteomes" id="UP001359485"/>
    </source>
</evidence>
<dbReference type="SMART" id="SM00252">
    <property type="entry name" value="SH2"/>
    <property type="match status" value="1"/>
</dbReference>
<keyword evidence="5" id="KW-1185">Reference proteome</keyword>
<dbReference type="PANTHER" id="PTHR14388">
    <property type="entry name" value="T CELL-SPECIFIC ADAPTER PROTEIN TSAD"/>
    <property type="match status" value="1"/>
</dbReference>
<name>A0ABR1AVP3_POLSC</name>
<feature type="coiled-coil region" evidence="2">
    <location>
        <begin position="238"/>
        <end position="290"/>
    </location>
</feature>
<reference evidence="4 5" key="1">
    <citation type="submission" date="2023-09" db="EMBL/GenBank/DDBJ databases">
        <title>Genomes of two closely related lineages of the louse Polyplax serrata with different host specificities.</title>
        <authorList>
            <person name="Martinu J."/>
            <person name="Tarabai H."/>
            <person name="Stefka J."/>
            <person name="Hypsa V."/>
        </authorList>
    </citation>
    <scope>NUCLEOTIDE SEQUENCE [LARGE SCALE GENOMIC DNA]</scope>
    <source>
        <strain evidence="4">98ZLc_SE</strain>
    </source>
</reference>
<evidence type="ECO:0000256" key="2">
    <source>
        <dbReference type="SAM" id="Coils"/>
    </source>
</evidence>
<accession>A0ABR1AVP3</accession>
<dbReference type="Gene3D" id="3.30.505.10">
    <property type="entry name" value="SH2 domain"/>
    <property type="match status" value="1"/>
</dbReference>
<dbReference type="InterPro" id="IPR000980">
    <property type="entry name" value="SH2"/>
</dbReference>
<dbReference type="SUPFAM" id="SSF55550">
    <property type="entry name" value="SH2 domain"/>
    <property type="match status" value="1"/>
</dbReference>
<protein>
    <recommendedName>
        <fullName evidence="3">SH2 domain-containing protein</fullName>
    </recommendedName>
</protein>
<feature type="coiled-coil region" evidence="2">
    <location>
        <begin position="134"/>
        <end position="163"/>
    </location>
</feature>
<dbReference type="Proteomes" id="UP001359485">
    <property type="component" value="Unassembled WGS sequence"/>
</dbReference>
<comment type="caution">
    <text evidence="4">The sequence shown here is derived from an EMBL/GenBank/DDBJ whole genome shotgun (WGS) entry which is preliminary data.</text>
</comment>
<dbReference type="EMBL" id="JAWJWF010000045">
    <property type="protein sequence ID" value="KAK6628001.1"/>
    <property type="molecule type" value="Genomic_DNA"/>
</dbReference>
<sequence length="467" mass="54219">MLQQILRDLYIDPELLAELGEDQKQTLFCRMREEQVRRWRIWDSEQQELEKLNGGKPERKPKVKFLEGSDGEPWTWVMGEHPDDKSIEQILEEEAREKARKLAEKEAKEFRKSVEAGLNEILDLNQKQIQKTVEAELNEILDMNQKQIEQLEAAKTLNRLKEKTITIIPDHEEDDSDIYCTVDELRRKLRTTTPFEVQKYNGNPKMNVNSVPQYRNKVAATVAQWEKRVMEERTSQIFNRLQKKQLEAAKEAEDADKRQEILWRAQEKKAKEAEQQIREIARRAREEHKRTSCCEVPEVPIENGTSQQVKRITKEPASMSVGVIKPRSREAITEWFQTVEVERRAAAIDDKNQAAPWFHGLISRQEAENLLSDKPVGSFLVRISEKICGYAISYKDLDRCKHYLIDASNGHYQFLGANQIPHKTLGDLISFHETQAITALGGELLRTPCRPAYIPDVFRGLSIYAAR</sequence>
<dbReference type="InterPro" id="IPR036860">
    <property type="entry name" value="SH2_dom_sf"/>
</dbReference>
<feature type="domain" description="SH2" evidence="3">
    <location>
        <begin position="357"/>
        <end position="449"/>
    </location>
</feature>
<keyword evidence="2" id="KW-0175">Coiled coil</keyword>
<evidence type="ECO:0000313" key="4">
    <source>
        <dbReference type="EMBL" id="KAK6628001.1"/>
    </source>
</evidence>
<dbReference type="PRINTS" id="PR00401">
    <property type="entry name" value="SH2DOMAIN"/>
</dbReference>
<proteinExistence type="predicted"/>
<evidence type="ECO:0000256" key="1">
    <source>
        <dbReference type="PROSITE-ProRule" id="PRU00191"/>
    </source>
</evidence>